<reference evidence="3 4" key="1">
    <citation type="journal article" date="2014" name="PLoS Genet.">
        <title>Phylogenetically driven sequencing of extremely halophilic archaea reveals strategies for static and dynamic osmo-response.</title>
        <authorList>
            <person name="Becker E.A."/>
            <person name="Seitzer P.M."/>
            <person name="Tritt A."/>
            <person name="Larsen D."/>
            <person name="Krusor M."/>
            <person name="Yao A.I."/>
            <person name="Wu D."/>
            <person name="Madern D."/>
            <person name="Eisen J.A."/>
            <person name="Darling A.E."/>
            <person name="Facciotti M.T."/>
        </authorList>
    </citation>
    <scope>NUCLEOTIDE SEQUENCE [LARGE SCALE GENOMIC DNA]</scope>
    <source>
        <strain evidence="3 4">JCM 12255</strain>
    </source>
</reference>
<dbReference type="SUPFAM" id="SSF48317">
    <property type="entry name" value="Acid phosphatase/Vanadium-dependent haloperoxidase"/>
    <property type="match status" value="1"/>
</dbReference>
<gene>
    <name evidence="3" type="ORF">C493_10168</name>
</gene>
<evidence type="ECO:0000256" key="1">
    <source>
        <dbReference type="SAM" id="Phobius"/>
    </source>
</evidence>
<feature type="domain" description="Phosphatidic acid phosphatase type 2/haloperoxidase" evidence="2">
    <location>
        <begin position="40"/>
        <end position="163"/>
    </location>
</feature>
<feature type="transmembrane region" description="Helical" evidence="1">
    <location>
        <begin position="93"/>
        <end position="111"/>
    </location>
</feature>
<dbReference type="PATRIC" id="fig|1227499.3.peg.2059"/>
<dbReference type="InterPro" id="IPR000326">
    <property type="entry name" value="PAP2/HPO"/>
</dbReference>
<protein>
    <submittedName>
        <fullName evidence="3">Phosphoesterase PA-phosphatase-like protein</fullName>
    </submittedName>
</protein>
<feature type="transmembrane region" description="Helical" evidence="1">
    <location>
        <begin position="198"/>
        <end position="222"/>
    </location>
</feature>
<dbReference type="PANTHER" id="PTHR14969:SF13">
    <property type="entry name" value="AT30094P"/>
    <property type="match status" value="1"/>
</dbReference>
<dbReference type="EMBL" id="AOHZ01000047">
    <property type="protein sequence ID" value="ELY55835.1"/>
    <property type="molecule type" value="Genomic_DNA"/>
</dbReference>
<accession>L9X281</accession>
<proteinExistence type="predicted"/>
<feature type="transmembrane region" description="Helical" evidence="1">
    <location>
        <begin position="40"/>
        <end position="61"/>
    </location>
</feature>
<feature type="transmembrane region" description="Helical" evidence="1">
    <location>
        <begin position="258"/>
        <end position="277"/>
    </location>
</feature>
<keyword evidence="1" id="KW-0472">Membrane</keyword>
<comment type="caution">
    <text evidence="3">The sequence shown here is derived from an EMBL/GenBank/DDBJ whole genome shotgun (WGS) entry which is preliminary data.</text>
</comment>
<feature type="transmembrane region" description="Helical" evidence="1">
    <location>
        <begin position="234"/>
        <end position="252"/>
    </location>
</feature>
<feature type="transmembrane region" description="Helical" evidence="1">
    <location>
        <begin position="174"/>
        <end position="192"/>
    </location>
</feature>
<feature type="transmembrane region" description="Helical" evidence="1">
    <location>
        <begin position="6"/>
        <end position="33"/>
    </location>
</feature>
<evidence type="ECO:0000259" key="2">
    <source>
        <dbReference type="SMART" id="SM00014"/>
    </source>
</evidence>
<keyword evidence="4" id="KW-1185">Reference proteome</keyword>
<feature type="transmembrane region" description="Helical" evidence="1">
    <location>
        <begin position="123"/>
        <end position="142"/>
    </location>
</feature>
<dbReference type="InterPro" id="IPR036938">
    <property type="entry name" value="PAP2/HPO_sf"/>
</dbReference>
<name>L9X281_9EURY</name>
<dbReference type="STRING" id="1227499.C493_10168"/>
<organism evidence="3 4">
    <name type="scientific">Natronolimnohabitans innermongolicus JCM 12255</name>
    <dbReference type="NCBI Taxonomy" id="1227499"/>
    <lineage>
        <taxon>Archaea</taxon>
        <taxon>Methanobacteriati</taxon>
        <taxon>Methanobacteriota</taxon>
        <taxon>Stenosarchaea group</taxon>
        <taxon>Halobacteria</taxon>
        <taxon>Halobacteriales</taxon>
        <taxon>Natrialbaceae</taxon>
        <taxon>Natronolimnohabitans</taxon>
    </lineage>
</organism>
<dbReference type="PANTHER" id="PTHR14969">
    <property type="entry name" value="SPHINGOSINE-1-PHOSPHATE PHOSPHOHYDROLASE"/>
    <property type="match status" value="1"/>
</dbReference>
<dbReference type="Pfam" id="PF01569">
    <property type="entry name" value="PAP2"/>
    <property type="match status" value="1"/>
</dbReference>
<dbReference type="SMART" id="SM00014">
    <property type="entry name" value="acidPPc"/>
    <property type="match status" value="1"/>
</dbReference>
<dbReference type="eggNOG" id="arCOG03058">
    <property type="taxonomic scope" value="Archaea"/>
</dbReference>
<keyword evidence="1" id="KW-0812">Transmembrane</keyword>
<evidence type="ECO:0000313" key="3">
    <source>
        <dbReference type="EMBL" id="ELY55835.1"/>
    </source>
</evidence>
<dbReference type="Proteomes" id="UP000011602">
    <property type="component" value="Unassembled WGS sequence"/>
</dbReference>
<sequence length="337" mass="35729">MIPEWAAILVALLTQLGDVWFLALLVGAVYWFASNRREDAMVVVGLTLAGLSLITALKHVFALPRPGEPLVALEALPGLVQPLYETTAMASGYGFPSGHALMTTVVYVTLARRLSIGTFRTRLAVSATVIALVGLSRVALGVHYLVDIVAGVAVGLTFLFVAERLLARYADDQGTVALSLAVVVSALSLPTTGLDPDAVLLFGASLGAFAGWQLVALGRDAFAADRPSTAARPLALRGTLAAAAFAPLVAALEYFEVLSLPAAGGALGLALGAFVTVPVLRHSERATRVWTSLIFWLAVLAFGIRQLFRPSTWRRGYTVGSHYASRFGRWVRTRTSG</sequence>
<evidence type="ECO:0000313" key="4">
    <source>
        <dbReference type="Proteomes" id="UP000011602"/>
    </source>
</evidence>
<keyword evidence="1" id="KW-1133">Transmembrane helix</keyword>
<feature type="transmembrane region" description="Helical" evidence="1">
    <location>
        <begin position="289"/>
        <end position="308"/>
    </location>
</feature>
<dbReference type="Gene3D" id="1.20.144.10">
    <property type="entry name" value="Phosphatidic acid phosphatase type 2/haloperoxidase"/>
    <property type="match status" value="1"/>
</dbReference>
<feature type="transmembrane region" description="Helical" evidence="1">
    <location>
        <begin position="148"/>
        <end position="167"/>
    </location>
</feature>
<dbReference type="AlphaFoldDB" id="L9X281"/>